<dbReference type="InterPro" id="IPR001509">
    <property type="entry name" value="Epimerase_deHydtase"/>
</dbReference>
<sequence length="83" mass="8676">MSVLVTGASGFVGSALIPLLIEKGHCVLGLSRHPPIGSRDLIPIIGDVTEPNLGLGDVPKDITAVYHLAGIHSLREEDKDGLI</sequence>
<proteinExistence type="predicted"/>
<feature type="domain" description="NAD-dependent epimerase/dehydratase" evidence="1">
    <location>
        <begin position="3"/>
        <end position="76"/>
    </location>
</feature>
<accession>X1PE09</accession>
<evidence type="ECO:0000259" key="1">
    <source>
        <dbReference type="Pfam" id="PF01370"/>
    </source>
</evidence>
<reference evidence="2" key="1">
    <citation type="journal article" date="2014" name="Front. Microbiol.">
        <title>High frequency of phylogenetically diverse reductive dehalogenase-homologous genes in deep subseafloor sedimentary metagenomes.</title>
        <authorList>
            <person name="Kawai M."/>
            <person name="Futagami T."/>
            <person name="Toyoda A."/>
            <person name="Takaki Y."/>
            <person name="Nishi S."/>
            <person name="Hori S."/>
            <person name="Arai W."/>
            <person name="Tsubouchi T."/>
            <person name="Morono Y."/>
            <person name="Uchiyama I."/>
            <person name="Ito T."/>
            <person name="Fujiyama A."/>
            <person name="Inagaki F."/>
            <person name="Takami H."/>
        </authorList>
    </citation>
    <scope>NUCLEOTIDE SEQUENCE</scope>
    <source>
        <strain evidence="2">Expedition CK06-06</strain>
    </source>
</reference>
<protein>
    <recommendedName>
        <fullName evidence="1">NAD-dependent epimerase/dehydratase domain-containing protein</fullName>
    </recommendedName>
</protein>
<organism evidence="2">
    <name type="scientific">marine sediment metagenome</name>
    <dbReference type="NCBI Taxonomy" id="412755"/>
    <lineage>
        <taxon>unclassified sequences</taxon>
        <taxon>metagenomes</taxon>
        <taxon>ecological metagenomes</taxon>
    </lineage>
</organism>
<gene>
    <name evidence="2" type="ORF">S06H3_56697</name>
</gene>
<evidence type="ECO:0000313" key="2">
    <source>
        <dbReference type="EMBL" id="GAI54522.1"/>
    </source>
</evidence>
<dbReference type="Gene3D" id="3.40.50.720">
    <property type="entry name" value="NAD(P)-binding Rossmann-like Domain"/>
    <property type="match status" value="1"/>
</dbReference>
<dbReference type="Pfam" id="PF01370">
    <property type="entry name" value="Epimerase"/>
    <property type="match status" value="1"/>
</dbReference>
<dbReference type="InterPro" id="IPR036291">
    <property type="entry name" value="NAD(P)-bd_dom_sf"/>
</dbReference>
<name>X1PE09_9ZZZZ</name>
<feature type="non-terminal residue" evidence="2">
    <location>
        <position position="83"/>
    </location>
</feature>
<dbReference type="AlphaFoldDB" id="X1PE09"/>
<dbReference type="SUPFAM" id="SSF51735">
    <property type="entry name" value="NAD(P)-binding Rossmann-fold domains"/>
    <property type="match status" value="1"/>
</dbReference>
<comment type="caution">
    <text evidence="2">The sequence shown here is derived from an EMBL/GenBank/DDBJ whole genome shotgun (WGS) entry which is preliminary data.</text>
</comment>
<dbReference type="EMBL" id="BARV01036495">
    <property type="protein sequence ID" value="GAI54522.1"/>
    <property type="molecule type" value="Genomic_DNA"/>
</dbReference>